<dbReference type="KEGG" id="tfu:Tfu_0550"/>
<evidence type="ECO:0000313" key="5">
    <source>
        <dbReference type="EMBL" id="AAZ54588.1"/>
    </source>
</evidence>
<evidence type="ECO:0000259" key="4">
    <source>
        <dbReference type="PROSITE" id="PS51832"/>
    </source>
</evidence>
<dbReference type="STRING" id="269800.Tfu_0550"/>
<name>Q47SH9_THEFY</name>
<feature type="transmembrane region" description="Helical" evidence="2">
    <location>
        <begin position="101"/>
        <end position="126"/>
    </location>
</feature>
<dbReference type="SMART" id="SM00471">
    <property type="entry name" value="HDc"/>
    <property type="match status" value="1"/>
</dbReference>
<keyword evidence="2" id="KW-0812">Transmembrane</keyword>
<dbReference type="InterPro" id="IPR006674">
    <property type="entry name" value="HD_domain"/>
</dbReference>
<dbReference type="InterPro" id="IPR006675">
    <property type="entry name" value="HDIG_dom"/>
</dbReference>
<evidence type="ECO:0000256" key="1">
    <source>
        <dbReference type="SAM" id="MobiDB-lite"/>
    </source>
</evidence>
<dbReference type="PROSITE" id="PS51832">
    <property type="entry name" value="HD_GYP"/>
    <property type="match status" value="1"/>
</dbReference>
<dbReference type="EMBL" id="CP000088">
    <property type="protein sequence ID" value="AAZ54588.1"/>
    <property type="molecule type" value="Genomic_DNA"/>
</dbReference>
<dbReference type="InterPro" id="IPR003607">
    <property type="entry name" value="HD/PDEase_dom"/>
</dbReference>
<sequence length="509" mass="54697">MLPRLPDGPGGRSGSLQPWRNGRLQNDEKERELRALPVAARLYVGLVALGAATAILLGVFLGPITEVDLGTLLLLAILFVIAESIATMVDSGKTGISPASAASLAAVVLVGPVGAAIVGIASGLVIRRQNLVKRLFNGAQFVIAGYASGTVFQLLGGRMGVPEPEMFPWILLPFTGAVLTFSLCNTLLMAGLMWSLGELRLKRPRHMRWRPLATLELSSIGYAMLGLFIAAIWGAVGPFAVLLVLLPLFIARWAFDQYVFQQRAHEATLATLCQAVETKDYYTRGHCMRVAKAAAMIAEELGMSAERVQTMRYAGMLHDIGKLGVPTKILQKAGKLTEEEYAAIQLHPMRGYEIVREIDFLDEALAGILHHHERIDGGGYPKGLAGEDIPEAARLVSVADVFDCLTSTRSYRKAWSTEAAIAELRRCAGTQFDPRMVEALVRAVEREGWEVPDLVEPVEDACEPCTAQPVGASEAAPETVPTGAAQTAADGDTQTDTNLTVGVVEETTG</sequence>
<dbReference type="InterPro" id="IPR052020">
    <property type="entry name" value="Cyclic_di-GMP/3'3'-cGAMP_PDE"/>
</dbReference>
<feature type="transmembrane region" description="Helical" evidence="2">
    <location>
        <begin position="69"/>
        <end position="89"/>
    </location>
</feature>
<gene>
    <name evidence="5" type="ordered locus">Tfu_0550</name>
</gene>
<dbReference type="eggNOG" id="COG2206">
    <property type="taxonomic scope" value="Bacteria"/>
</dbReference>
<dbReference type="HOGENOM" id="CLU_000445_92_14_11"/>
<feature type="domain" description="HD-GYP" evidence="4">
    <location>
        <begin position="261"/>
        <end position="456"/>
    </location>
</feature>
<proteinExistence type="predicted"/>
<evidence type="ECO:0000259" key="3">
    <source>
        <dbReference type="PROSITE" id="PS51831"/>
    </source>
</evidence>
<accession>Q47SH9</accession>
<dbReference type="SUPFAM" id="SSF109604">
    <property type="entry name" value="HD-domain/PDEase-like"/>
    <property type="match status" value="1"/>
</dbReference>
<dbReference type="PANTHER" id="PTHR45228">
    <property type="entry name" value="CYCLIC DI-GMP PHOSPHODIESTERASE TM_0186-RELATED"/>
    <property type="match status" value="1"/>
</dbReference>
<feature type="region of interest" description="Disordered" evidence="1">
    <location>
        <begin position="1"/>
        <end position="24"/>
    </location>
</feature>
<feature type="transmembrane region" description="Helical" evidence="2">
    <location>
        <begin position="138"/>
        <end position="155"/>
    </location>
</feature>
<protein>
    <submittedName>
        <fullName evidence="5">Metal-dependent phosphohydrolase, HD region</fullName>
    </submittedName>
</protein>
<reference evidence="5" key="1">
    <citation type="submission" date="2005-07" db="EMBL/GenBank/DDBJ databases">
        <title>Complete sequence of Thermobifida fusca YX.</title>
        <authorList>
            <consortium name="US DOE Joint Genome Institute"/>
            <person name="Copeland A."/>
            <person name="Lucas S."/>
            <person name="Lapidus A."/>
            <person name="Barry K."/>
            <person name="Detter J.C."/>
            <person name="Glavina T."/>
            <person name="Hammon N."/>
            <person name="Israni S."/>
            <person name="Pitluck S."/>
            <person name="Di Bartolo G."/>
            <person name="Chain P."/>
            <person name="Schmutz J."/>
            <person name="Larimer F."/>
            <person name="Land M."/>
            <person name="Lykidis A."/>
            <person name="Richardson P."/>
        </authorList>
    </citation>
    <scope>NUCLEOTIDE SEQUENCE</scope>
    <source>
        <strain evidence="5">YX</strain>
    </source>
</reference>
<dbReference type="Pfam" id="PF13487">
    <property type="entry name" value="HD_5"/>
    <property type="match status" value="1"/>
</dbReference>
<organism evidence="5">
    <name type="scientific">Thermobifida fusca (strain YX)</name>
    <dbReference type="NCBI Taxonomy" id="269800"/>
    <lineage>
        <taxon>Bacteria</taxon>
        <taxon>Bacillati</taxon>
        <taxon>Actinomycetota</taxon>
        <taxon>Actinomycetes</taxon>
        <taxon>Streptosporangiales</taxon>
        <taxon>Nocardiopsidaceae</taxon>
        <taxon>Thermobifida</taxon>
    </lineage>
</organism>
<dbReference type="GO" id="GO:0016787">
    <property type="term" value="F:hydrolase activity"/>
    <property type="evidence" value="ECO:0007669"/>
    <property type="project" value="UniProtKB-KW"/>
</dbReference>
<dbReference type="Gene3D" id="1.10.3210.10">
    <property type="entry name" value="Hypothetical protein af1432"/>
    <property type="match status" value="1"/>
</dbReference>
<dbReference type="NCBIfam" id="TIGR00277">
    <property type="entry name" value="HDIG"/>
    <property type="match status" value="1"/>
</dbReference>
<evidence type="ECO:0000256" key="2">
    <source>
        <dbReference type="SAM" id="Phobius"/>
    </source>
</evidence>
<dbReference type="AlphaFoldDB" id="Q47SH9"/>
<dbReference type="CDD" id="cd00077">
    <property type="entry name" value="HDc"/>
    <property type="match status" value="1"/>
</dbReference>
<feature type="transmembrane region" description="Helical" evidence="2">
    <location>
        <begin position="212"/>
        <end position="233"/>
    </location>
</feature>
<feature type="compositionally biased region" description="Low complexity" evidence="1">
    <location>
        <begin position="482"/>
        <end position="497"/>
    </location>
</feature>
<feature type="transmembrane region" description="Helical" evidence="2">
    <location>
        <begin position="167"/>
        <end position="192"/>
    </location>
</feature>
<keyword evidence="2" id="KW-1133">Transmembrane helix</keyword>
<feature type="region of interest" description="Disordered" evidence="1">
    <location>
        <begin position="468"/>
        <end position="499"/>
    </location>
</feature>
<dbReference type="PANTHER" id="PTHR45228:SF4">
    <property type="entry name" value="LIPOPROTEIN"/>
    <property type="match status" value="1"/>
</dbReference>
<feature type="transmembrane region" description="Helical" evidence="2">
    <location>
        <begin position="42"/>
        <end position="62"/>
    </location>
</feature>
<keyword evidence="5" id="KW-0378">Hydrolase</keyword>
<dbReference type="PROSITE" id="PS51831">
    <property type="entry name" value="HD"/>
    <property type="match status" value="1"/>
</dbReference>
<dbReference type="InterPro" id="IPR037522">
    <property type="entry name" value="HD_GYP_dom"/>
</dbReference>
<keyword evidence="2" id="KW-0472">Membrane</keyword>
<feature type="domain" description="HD" evidence="3">
    <location>
        <begin position="283"/>
        <end position="405"/>
    </location>
</feature>